<evidence type="ECO:0000256" key="7">
    <source>
        <dbReference type="ARBA" id="ARBA00023157"/>
    </source>
</evidence>
<evidence type="ECO:0000256" key="9">
    <source>
        <dbReference type="ARBA" id="ARBA00023319"/>
    </source>
</evidence>
<dbReference type="SUPFAM" id="SSF48726">
    <property type="entry name" value="Immunoglobulin"/>
    <property type="match status" value="6"/>
</dbReference>
<dbReference type="FunFam" id="2.60.40.10:FF:000932">
    <property type="entry name" value="Immunoglobulin superfamily member 3"/>
    <property type="match status" value="1"/>
</dbReference>
<dbReference type="SMART" id="SM00406">
    <property type="entry name" value="IGv"/>
    <property type="match status" value="4"/>
</dbReference>
<feature type="domain" description="Ig-like" evidence="13">
    <location>
        <begin position="871"/>
        <end position="960"/>
    </location>
</feature>
<evidence type="ECO:0000256" key="4">
    <source>
        <dbReference type="ARBA" id="ARBA00022737"/>
    </source>
</evidence>
<name>A0A6A1Q9T4_BALPH</name>
<dbReference type="FunFam" id="2.60.40.10:FF:000674">
    <property type="entry name" value="Immunoglobulin superfamily member 3"/>
    <property type="match status" value="1"/>
</dbReference>
<keyword evidence="6 12" id="KW-0472">Membrane</keyword>
<dbReference type="EMBL" id="SGJD01000600">
    <property type="protein sequence ID" value="KAB0404407.1"/>
    <property type="molecule type" value="Genomic_DNA"/>
</dbReference>
<dbReference type="PROSITE" id="PS50835">
    <property type="entry name" value="IG_LIKE"/>
    <property type="match status" value="7"/>
</dbReference>
<feature type="region of interest" description="Disordered" evidence="11">
    <location>
        <begin position="1243"/>
        <end position="1264"/>
    </location>
</feature>
<organism evidence="14 15">
    <name type="scientific">Balaenoptera physalus</name>
    <name type="common">Fin whale</name>
    <name type="synonym">Balaena physalus</name>
    <dbReference type="NCBI Taxonomy" id="9770"/>
    <lineage>
        <taxon>Eukaryota</taxon>
        <taxon>Metazoa</taxon>
        <taxon>Chordata</taxon>
        <taxon>Craniata</taxon>
        <taxon>Vertebrata</taxon>
        <taxon>Euteleostomi</taxon>
        <taxon>Mammalia</taxon>
        <taxon>Eutheria</taxon>
        <taxon>Laurasiatheria</taxon>
        <taxon>Artiodactyla</taxon>
        <taxon>Whippomorpha</taxon>
        <taxon>Cetacea</taxon>
        <taxon>Mysticeti</taxon>
        <taxon>Balaenopteridae</taxon>
        <taxon>Balaenoptera</taxon>
    </lineage>
</organism>
<evidence type="ECO:0000256" key="6">
    <source>
        <dbReference type="ARBA" id="ARBA00023136"/>
    </source>
</evidence>
<evidence type="ECO:0000256" key="10">
    <source>
        <dbReference type="ARBA" id="ARBA00067302"/>
    </source>
</evidence>
<dbReference type="PANTHER" id="PTHR12207:SF21">
    <property type="entry name" value="IMMUNOGLOBULIN SUPERFAMILY MEMBER 3"/>
    <property type="match status" value="1"/>
</dbReference>
<dbReference type="Gene3D" id="2.60.40.10">
    <property type="entry name" value="Immunoglobulins"/>
    <property type="match status" value="6"/>
</dbReference>
<feature type="domain" description="Ig-like" evidence="13">
    <location>
        <begin position="346"/>
        <end position="450"/>
    </location>
</feature>
<dbReference type="Proteomes" id="UP000437017">
    <property type="component" value="Unassembled WGS sequence"/>
</dbReference>
<dbReference type="InterPro" id="IPR036179">
    <property type="entry name" value="Ig-like_dom_sf"/>
</dbReference>
<feature type="domain" description="Ig-like" evidence="13">
    <location>
        <begin position="713"/>
        <end position="851"/>
    </location>
</feature>
<accession>A0A6A1Q9T4</accession>
<proteinExistence type="predicted"/>
<feature type="domain" description="Ig-like" evidence="13">
    <location>
        <begin position="988"/>
        <end position="1115"/>
    </location>
</feature>
<dbReference type="InterPro" id="IPR007110">
    <property type="entry name" value="Ig-like_dom"/>
</dbReference>
<evidence type="ECO:0000256" key="3">
    <source>
        <dbReference type="ARBA" id="ARBA00022729"/>
    </source>
</evidence>
<dbReference type="PANTHER" id="PTHR12207">
    <property type="entry name" value="V-SET AND TRANSMEMBRANE DOMAIN-CONTAINING PROTEIN"/>
    <property type="match status" value="1"/>
</dbReference>
<reference evidence="14 15" key="1">
    <citation type="journal article" date="2019" name="PLoS ONE">
        <title>Genomic analyses reveal an absence of contemporary introgressive admixture between fin whales and blue whales, despite known hybrids.</title>
        <authorList>
            <person name="Westbury M.V."/>
            <person name="Petersen B."/>
            <person name="Lorenzen E.D."/>
        </authorList>
    </citation>
    <scope>NUCLEOTIDE SEQUENCE [LARGE SCALE GENOMIC DNA]</scope>
    <source>
        <strain evidence="14">FinWhale-01</strain>
    </source>
</reference>
<evidence type="ECO:0000256" key="11">
    <source>
        <dbReference type="SAM" id="MobiDB-lite"/>
    </source>
</evidence>
<dbReference type="InterPro" id="IPR003599">
    <property type="entry name" value="Ig_sub"/>
</dbReference>
<dbReference type="CDD" id="cd00099">
    <property type="entry name" value="IgV"/>
    <property type="match status" value="1"/>
</dbReference>
<sequence>SFGSSSFTVIGHLFLCCFDKSCNFPYLESRESQATLEDKARFNLHFGGNSGSRCQKCPAKEFGEYYSLPEVSCKRICLGEAIVAEISEPLTKWPLGVAQLWCSLTLAASAIMAPWDSFRPELELETPSPRDGRGGSHWELWAGSALEGVLLGPGQLFGGGSFTGISGLELAQDAPEQAPSDRSGLDRFPVLCRGFDRARQWNRCTKEHRAADERSRVEDTKDCRGLRHLVWSGPADRSFSTPRLGQDLLLQRPRKGMVIPVFEDENSWRLSCLKSFLKHRILCSSGFREGIWINRVILGPEMQPKRAAVAAVLKCLLGKEWRVVARGVVSAQRQVAVQEGPLYRTEGSHITIWCNVSGYQGPSEQNFQWSIYLPSAPEREVQIVSTMDSSFPYAIYTQRVRSGKIYVERVQGNSALLHITDLQARDAGEYECHTPNTDERYFGSYSAKMNLVVIPDSLQSTAVRHTLHKVEQDPLELTCEVATETLQHSHLSVAWLRQRGGEKPVEVIALSRDFVLQSSSDYAQRQSLGEVRLDKLGSSTFRLTVFHLQPSDQGEFYCEATEWIQDPDGSWYPMTRKRSEGTVVNVQPTDKEFTVRLETEKRLYTVGEPVEFRCILEGQNTPDRYFAVSWAFNSSLIASMGPNAVPVLNSEFTHREARGQLKVAKESDSVFVLKIYHLRQEDSGKYNCRVTEREKTVTGEFIDKESKRPRNIPIIVLPIKSSISVEVASNASVVLEGENLHLSCSIRTAGRALGRFSVIWQLVDRQNRRSNIMWLDRDGTVQPGASYWERSSFGGVQMEQVQPNSFSLGIFNSRREDEGQYECHVTEWVRAVDGEWQVVGERRASTVVSITALETGFAVTAISRTPGVTYSDSFDLQCIIKPHYPARVPVSVTWRFQPVGTAEFHDLVTFTRDGGVQWGDRSSSFRTRTAIEKAESSNNVRLSISRASDTEAGKYQCVAELWRRNYNNTWTRLAERTSNLLEIRVLQPVTKLQVSKSKRTLTLVENRPIQLNCSVKSQTSQNSHFAVLWYVHKPSDADGKLILKTTHNSAFEYGTYAEEEGLRARLQFERHVSGGLFSLTVQRAEVSDSGSYYCHVEEWLLSPNYAWYKLAEEVSGRTEVTVKQPDSRLKLSQAQGNLSVLETRQVQLECVVLNRTSAASQLLVECRDATFHYGEQAAKNNLKGRLHLESPSPGVRAEDTAGQTAVRVMRPDAALQVDTVVPNATVSEKAAFQLDCSIVSRSSQDSRFAEEEGEEEEEEDPTERTALLSVGPDAVFGPEGSPWEGRLRFQRLSPLLYRLTVLQASPQDTGNYSCRVEEWLPSPQKEWYRLTEEESAPIGIRVLDTSSTLQSIICSNDALFYFVFFYPFPIFGILIITILLVRFKSRNSSKNSDGKNGVPLLWIKEPHLNYSPTCLEPPVLSIHPGAID</sequence>
<evidence type="ECO:0000256" key="1">
    <source>
        <dbReference type="ARBA" id="ARBA00004479"/>
    </source>
</evidence>
<keyword evidence="4" id="KW-0677">Repeat</keyword>
<dbReference type="FunFam" id="2.60.40.10:FF:000191">
    <property type="entry name" value="Immunoglobulin superfamily member 3"/>
    <property type="match status" value="1"/>
</dbReference>
<feature type="domain" description="Ig-like" evidence="13">
    <location>
        <begin position="588"/>
        <end position="698"/>
    </location>
</feature>
<keyword evidence="9" id="KW-0393">Immunoglobulin domain</keyword>
<dbReference type="SMART" id="SM00409">
    <property type="entry name" value="IG"/>
    <property type="match status" value="7"/>
</dbReference>
<gene>
    <name evidence="14" type="ORF">E2I00_000466</name>
</gene>
<dbReference type="FunFam" id="2.60.40.10:FF:000689">
    <property type="entry name" value="Immunoglobulin superfamily member 3"/>
    <property type="match status" value="1"/>
</dbReference>
<dbReference type="SMART" id="SM00408">
    <property type="entry name" value="IGc2"/>
    <property type="match status" value="3"/>
</dbReference>
<feature type="compositionally biased region" description="Acidic residues" evidence="11">
    <location>
        <begin position="1251"/>
        <end position="1261"/>
    </location>
</feature>
<feature type="transmembrane region" description="Helical" evidence="12">
    <location>
        <begin position="1358"/>
        <end position="1381"/>
    </location>
</feature>
<dbReference type="InterPro" id="IPR013783">
    <property type="entry name" value="Ig-like_fold"/>
</dbReference>
<dbReference type="FunFam" id="2.60.40.10:FF:000491">
    <property type="entry name" value="Immunoglobulin superfamily, member 3"/>
    <property type="match status" value="1"/>
</dbReference>
<keyword evidence="8" id="KW-0325">Glycoprotein</keyword>
<evidence type="ECO:0000313" key="14">
    <source>
        <dbReference type="EMBL" id="KAB0404407.1"/>
    </source>
</evidence>
<dbReference type="OrthoDB" id="9890427at2759"/>
<evidence type="ECO:0000256" key="8">
    <source>
        <dbReference type="ARBA" id="ARBA00023180"/>
    </source>
</evidence>
<comment type="caution">
    <text evidence="14">The sequence shown here is derived from an EMBL/GenBank/DDBJ whole genome shotgun (WGS) entry which is preliminary data.</text>
</comment>
<evidence type="ECO:0000256" key="5">
    <source>
        <dbReference type="ARBA" id="ARBA00022989"/>
    </source>
</evidence>
<evidence type="ECO:0000313" key="15">
    <source>
        <dbReference type="Proteomes" id="UP000437017"/>
    </source>
</evidence>
<feature type="domain" description="Ig-like" evidence="13">
    <location>
        <begin position="1211"/>
        <end position="1331"/>
    </location>
</feature>
<keyword evidence="3" id="KW-0732">Signal</keyword>
<evidence type="ECO:0000256" key="2">
    <source>
        <dbReference type="ARBA" id="ARBA00022692"/>
    </source>
</evidence>
<keyword evidence="7" id="KW-1015">Disulfide bond</keyword>
<keyword evidence="5 12" id="KW-1133">Transmembrane helix</keyword>
<feature type="domain" description="Ig-like" evidence="13">
    <location>
        <begin position="455"/>
        <end position="561"/>
    </location>
</feature>
<keyword evidence="15" id="KW-1185">Reference proteome</keyword>
<dbReference type="Pfam" id="PF07686">
    <property type="entry name" value="V-set"/>
    <property type="match status" value="3"/>
</dbReference>
<dbReference type="InterPro" id="IPR013106">
    <property type="entry name" value="Ig_V-set"/>
</dbReference>
<comment type="subcellular location">
    <subcellularLocation>
        <location evidence="1">Membrane</location>
        <topology evidence="1">Single-pass type I membrane protein</topology>
    </subcellularLocation>
</comment>
<dbReference type="GO" id="GO:0016020">
    <property type="term" value="C:membrane"/>
    <property type="evidence" value="ECO:0007669"/>
    <property type="project" value="UniProtKB-SubCell"/>
</dbReference>
<dbReference type="FunFam" id="2.60.40.10:FF:000604">
    <property type="entry name" value="immunoglobulin superfamily member 3"/>
    <property type="match status" value="1"/>
</dbReference>
<dbReference type="InterPro" id="IPR051102">
    <property type="entry name" value="IgSF_V-set/TM_domain"/>
</dbReference>
<evidence type="ECO:0000256" key="12">
    <source>
        <dbReference type="SAM" id="Phobius"/>
    </source>
</evidence>
<protein>
    <recommendedName>
        <fullName evidence="10">Immunoglobulin superfamily member 3</fullName>
    </recommendedName>
</protein>
<keyword evidence="2 12" id="KW-0812">Transmembrane</keyword>
<dbReference type="InterPro" id="IPR003598">
    <property type="entry name" value="Ig_sub2"/>
</dbReference>
<evidence type="ECO:0000259" key="13">
    <source>
        <dbReference type="PROSITE" id="PS50835"/>
    </source>
</evidence>
<feature type="non-terminal residue" evidence="14">
    <location>
        <position position="1"/>
    </location>
</feature>